<dbReference type="EMBL" id="UYRW01003955">
    <property type="protein sequence ID" value="VDM91875.1"/>
    <property type="molecule type" value="Genomic_DNA"/>
</dbReference>
<dbReference type="WBParaSite" id="nOo.2.0.1.t08876-RA">
    <property type="protein sequence ID" value="nOo.2.0.1.t08876-RA"/>
    <property type="gene ID" value="nOo.2.0.1.g08876"/>
</dbReference>
<protein>
    <submittedName>
        <fullName evidence="5">Ig-like domain-containing protein</fullName>
    </submittedName>
</protein>
<keyword evidence="4" id="KW-1185">Reference proteome</keyword>
<dbReference type="Proteomes" id="UP000271087">
    <property type="component" value="Unassembled WGS sequence"/>
</dbReference>
<dbReference type="InterPro" id="IPR013783">
    <property type="entry name" value="Ig-like_fold"/>
</dbReference>
<dbReference type="PANTHER" id="PTHR47633:SF4">
    <property type="entry name" value="MYOPALLADIN ISOFORM X1"/>
    <property type="match status" value="1"/>
</dbReference>
<evidence type="ECO:0000256" key="1">
    <source>
        <dbReference type="SAM" id="MobiDB-lite"/>
    </source>
</evidence>
<dbReference type="STRING" id="42157.A0A182EL87"/>
<feature type="region of interest" description="Disordered" evidence="1">
    <location>
        <begin position="245"/>
        <end position="274"/>
    </location>
</feature>
<dbReference type="OrthoDB" id="5969272at2759"/>
<dbReference type="InterPro" id="IPR036179">
    <property type="entry name" value="Ig-like_dom_sf"/>
</dbReference>
<gene>
    <name evidence="3" type="ORF">NOO_LOCUS8876</name>
</gene>
<dbReference type="InterPro" id="IPR007110">
    <property type="entry name" value="Ig-like_dom"/>
</dbReference>
<accession>A0A182EL87</accession>
<reference evidence="5" key="1">
    <citation type="submission" date="2016-06" db="UniProtKB">
        <authorList>
            <consortium name="WormBaseParasite"/>
        </authorList>
    </citation>
    <scope>IDENTIFICATION</scope>
</reference>
<evidence type="ECO:0000313" key="5">
    <source>
        <dbReference type="WBParaSite" id="nOo.2.0.1.t08876-RA"/>
    </source>
</evidence>
<dbReference type="InterPro" id="IPR013098">
    <property type="entry name" value="Ig_I-set"/>
</dbReference>
<organism evidence="5">
    <name type="scientific">Onchocerca ochengi</name>
    <name type="common">Filarial nematode worm</name>
    <dbReference type="NCBI Taxonomy" id="42157"/>
    <lineage>
        <taxon>Eukaryota</taxon>
        <taxon>Metazoa</taxon>
        <taxon>Ecdysozoa</taxon>
        <taxon>Nematoda</taxon>
        <taxon>Chromadorea</taxon>
        <taxon>Rhabditida</taxon>
        <taxon>Spirurina</taxon>
        <taxon>Spiruromorpha</taxon>
        <taxon>Filarioidea</taxon>
        <taxon>Onchocercidae</taxon>
        <taxon>Onchocerca</taxon>
    </lineage>
</organism>
<sequence>ARHGINITTLTVEGPEQGVYKCTARNPVGISTTYGYVTVNAPPSYKTWLEQTHEVNEEMSMEINDKENIEAVTDTPPKFIQQIPNLTLRPGTEAVIDVEVEASPPAKFTWYVNGVQFRDTIGQIEVYYPMANRCIARFPFPQKGEYKVIAENRAGKEHSIGYIDVKKEVMYHQTQLPPLPSDHIYHHTSYNESEHREMPVQQGRGRASSLSRMVDSYEESSFYERSTSVPKQFYRPYEIKKTTEMIRKRKDDSNQLREEEQHREQQYSSSKEFVEMEKEQLHEVKRRRYSEKVQLPQQPIFIDRLPTEIPIASDEDLVLRVGFKAFPRAHVIWSVNGFELKDSKKVTIINEEDHSTLIVRPPIRYGRYYVTITNEHGINNQNTRVYQSQDKQYKEAGKSHSVPPEITGSSTPVCTTNVVFDGWELLDEHQRSSRSADSFETIKYVETVQVPTEGHETPTPHQTFHASMHDEKITANYEARTIPPQPLPKPMTPVIHEPLRGQNVSVVSEASHASPYTEKRYEEITSGVSRAVYEALPKVMQQKPLTDTTLTEQKYEEVHTRSDRIPSPKLKSQKEFMQHEIVEKKTFRIPVYRAMEPFPKHPFILKQPEPEIRLKAGEKLVLESKVDSSPESQFKWYQNNFEVRPSPTVIIESPAINESRATFLKPVSGTYKMVASNIHGSCSSTTRVITEVTEEWGTESAITMVRAVPEKQELKYQPVKRFHILPKRNDLPKRPRIVEGFVPILKIANNEPLVLRVTVDAIPDAEFRWMLNNFEVRTSQTINIERPGPNISQATFYSPISGRYEVIAMNSLGQDSCSAKVIVDYAEEQQVQVVPIQRIKRPAVPQIPQFINPLPGETQLSSEEQEFRLSVSVLGEQPITFRWFADGSLLSNSVEHQMINDLESSTLVVRKQIGCDIDYAVEVSNAYGAVWSETTVKPPSLSSITSTASQDGSLLEIDDVQRCSPRFTVALMDKDLQQNDEFTAHVVINAESSPCEFIWMLNGRDIRTIPGFRVTSTFHESTLHIKSALSKHSGELSVIASNKYGTAKSAANINVHPC</sequence>
<dbReference type="PANTHER" id="PTHR47633">
    <property type="entry name" value="IMMUNOGLOBULIN"/>
    <property type="match status" value="1"/>
</dbReference>
<dbReference type="Gene3D" id="2.60.40.10">
    <property type="entry name" value="Immunoglobulins"/>
    <property type="match status" value="6"/>
</dbReference>
<proteinExistence type="predicted"/>
<evidence type="ECO:0000313" key="3">
    <source>
        <dbReference type="EMBL" id="VDM91875.1"/>
    </source>
</evidence>
<reference evidence="3 4" key="2">
    <citation type="submission" date="2018-08" db="EMBL/GenBank/DDBJ databases">
        <authorList>
            <person name="Laetsch R D."/>
            <person name="Stevens L."/>
            <person name="Kumar S."/>
            <person name="Blaxter L. M."/>
        </authorList>
    </citation>
    <scope>NUCLEOTIDE SEQUENCE [LARGE SCALE GENOMIC DNA]</scope>
</reference>
<feature type="compositionally biased region" description="Basic and acidic residues" evidence="1">
    <location>
        <begin position="245"/>
        <end position="265"/>
    </location>
</feature>
<dbReference type="PROSITE" id="PS50835">
    <property type="entry name" value="IG_LIKE"/>
    <property type="match status" value="1"/>
</dbReference>
<evidence type="ECO:0000313" key="4">
    <source>
        <dbReference type="Proteomes" id="UP000271087"/>
    </source>
</evidence>
<feature type="domain" description="Ig-like" evidence="2">
    <location>
        <begin position="602"/>
        <end position="690"/>
    </location>
</feature>
<dbReference type="AlphaFoldDB" id="A0A182EL87"/>
<dbReference type="Pfam" id="PF07679">
    <property type="entry name" value="I-set"/>
    <property type="match status" value="4"/>
</dbReference>
<name>A0A182EL87_ONCOC</name>
<dbReference type="SUPFAM" id="SSF48726">
    <property type="entry name" value="Immunoglobulin"/>
    <property type="match status" value="6"/>
</dbReference>
<evidence type="ECO:0000259" key="2">
    <source>
        <dbReference type="PROSITE" id="PS50835"/>
    </source>
</evidence>